<dbReference type="OrthoDB" id="262201at2759"/>
<dbReference type="Proteomes" id="UP000038009">
    <property type="component" value="Unassembled WGS sequence"/>
</dbReference>
<evidence type="ECO:0000256" key="7">
    <source>
        <dbReference type="SAM" id="MobiDB-lite"/>
    </source>
</evidence>
<dbReference type="SMART" id="SM00220">
    <property type="entry name" value="S_TKc"/>
    <property type="match status" value="1"/>
</dbReference>
<evidence type="ECO:0000256" key="5">
    <source>
        <dbReference type="ARBA" id="ARBA00022840"/>
    </source>
</evidence>
<comment type="caution">
    <text evidence="9">The sequence shown here is derived from an EMBL/GenBank/DDBJ whole genome shotgun (WGS) entry which is preliminary data.</text>
</comment>
<dbReference type="GO" id="GO:0004674">
    <property type="term" value="F:protein serine/threonine kinase activity"/>
    <property type="evidence" value="ECO:0007669"/>
    <property type="project" value="UniProtKB-KW"/>
</dbReference>
<keyword evidence="10" id="KW-1185">Reference proteome</keyword>
<reference evidence="9 10" key="1">
    <citation type="journal article" date="2015" name="PLoS Pathog.">
        <title>Leptomonas seymouri: Adaptations to the Dixenous Life Cycle Analyzed by Genome Sequencing, Transcriptome Profiling and Co-infection with Leishmania donovani.</title>
        <authorList>
            <person name="Kraeva N."/>
            <person name="Butenko A."/>
            <person name="Hlavacova J."/>
            <person name="Kostygov A."/>
            <person name="Myskova J."/>
            <person name="Grybchuk D."/>
            <person name="Lestinova T."/>
            <person name="Votypka J."/>
            <person name="Volf P."/>
            <person name="Opperdoes F."/>
            <person name="Flegontov P."/>
            <person name="Lukes J."/>
            <person name="Yurchenko V."/>
        </authorList>
    </citation>
    <scope>NUCLEOTIDE SEQUENCE [LARGE SCALE GENOMIC DNA]</scope>
    <source>
        <strain evidence="9 10">ATCC 30220</strain>
    </source>
</reference>
<protein>
    <recommendedName>
        <fullName evidence="8">Protein kinase domain-containing protein</fullName>
    </recommendedName>
</protein>
<dbReference type="PROSITE" id="PS50011">
    <property type="entry name" value="PROTEIN_KINASE_DOM"/>
    <property type="match status" value="1"/>
</dbReference>
<evidence type="ECO:0000313" key="10">
    <source>
        <dbReference type="Proteomes" id="UP000038009"/>
    </source>
</evidence>
<gene>
    <name evidence="9" type="ORF">ABL78_8357</name>
</gene>
<dbReference type="PANTHER" id="PTHR11584:SF369">
    <property type="entry name" value="MITOGEN-ACTIVATED PROTEIN KINASE KINASE KINASE 19-RELATED"/>
    <property type="match status" value="1"/>
</dbReference>
<dbReference type="InterPro" id="IPR000719">
    <property type="entry name" value="Prot_kinase_dom"/>
</dbReference>
<feature type="region of interest" description="Disordered" evidence="7">
    <location>
        <begin position="399"/>
        <end position="434"/>
    </location>
</feature>
<dbReference type="VEuPathDB" id="TriTrypDB:Lsey_0655_0010"/>
<dbReference type="PROSITE" id="PS00108">
    <property type="entry name" value="PROTEIN_KINASE_ST"/>
    <property type="match status" value="1"/>
</dbReference>
<dbReference type="Gene3D" id="3.30.200.20">
    <property type="entry name" value="Phosphorylase Kinase, domain 1"/>
    <property type="match status" value="1"/>
</dbReference>
<dbReference type="AlphaFoldDB" id="A0A0N1P903"/>
<evidence type="ECO:0000313" key="9">
    <source>
        <dbReference type="EMBL" id="KPI82633.1"/>
    </source>
</evidence>
<dbReference type="Pfam" id="PF00069">
    <property type="entry name" value="Pkinase"/>
    <property type="match status" value="1"/>
</dbReference>
<dbReference type="PANTHER" id="PTHR11584">
    <property type="entry name" value="SERINE/THREONINE PROTEIN KINASE"/>
    <property type="match status" value="1"/>
</dbReference>
<feature type="region of interest" description="Disordered" evidence="7">
    <location>
        <begin position="517"/>
        <end position="549"/>
    </location>
</feature>
<dbReference type="GO" id="GO:0005524">
    <property type="term" value="F:ATP binding"/>
    <property type="evidence" value="ECO:0007669"/>
    <property type="project" value="UniProtKB-UniRule"/>
</dbReference>
<evidence type="ECO:0000256" key="4">
    <source>
        <dbReference type="ARBA" id="ARBA00022777"/>
    </source>
</evidence>
<sequence length="934" mass="101561">MCTSKEMCEWLVAQLCDRMETGQIWVMAKTYGLLSTMLWRGSNSFVVAVRDYGKALFHASYIVTLMRRTTQENLSGTRLPCSLQPIGSASAAQKSACGKSKPQPVCLLERMKRKACGKRAGSAGGGQDGESCGADAQCIPEGDVGFLTTNIAYLESLCEYRVRHPTLDLAHGDILGAGTLDGAAKADPSADSALEKTYSVTVWKELLDDTLELMKATASTDPQAQLCSLSISAATTRVRESVLLYQVACRALVRLLHAVLTVSQTFVTSMQAGLQVPFSNSVAQKAAGASPQEDGEQRYFGKGTFSPLPPDYNLSPDVLHNSISVYYYAIYQFNRTVNMLRTYCETAAFLDVETSKKALAAFKVLPGESISSFQSSRKAFLNTICSKAITKLHDAARQSAETRVGEGGSAASESHLSESDVSSSASAHLPLSDEETRQSMKELYQYHVANHERKERLWSDQVEAVCDLFDEKEAKVLRQIFTAGVDGLRKQWREFTNNGAAAAERALASVNSNSLSEHASSNAHGLSASGSAASGDRSSGRQGGATDSLTRSSTYILRSSQLDVRARMTPTTKSDVISVNRSSLESSTESAIDALLQEDDVVVICNEECSTNDKLKLVDRFQVLMDVPLGEGSYGKVYRAWDEVMGCYLAAKELPLDVSKAHDVAVREVLQEYTVLTELSHPNIVRVVAFMVLKRTARIYMEWMPSGSLQDVLRHHPRGMLREGVVRRYARDVLSGLVFLHSRGVIHRDVKPGNMLLSSDGAVKLTDFGTSLVLSGNHRTLESNSVAGTAAYMAPECVHGTYSSASDIWSFGCSVVQLVSGNVPWCSPTTGSISEPIALLFKIGSLDDTKRLERPHDVLRDATKAELEDDDPAASLSPHSGPEVGAMRSEPENRSSKGFVSAELLDMLDSIFVVDRKRRPSASELLQHAFFKAA</sequence>
<name>A0A0N1P903_LEPSE</name>
<feature type="domain" description="Protein kinase" evidence="8">
    <location>
        <begin position="623"/>
        <end position="931"/>
    </location>
</feature>
<evidence type="ECO:0000259" key="8">
    <source>
        <dbReference type="PROSITE" id="PS50011"/>
    </source>
</evidence>
<feature type="region of interest" description="Disordered" evidence="7">
    <location>
        <begin position="865"/>
        <end position="896"/>
    </location>
</feature>
<evidence type="ECO:0000256" key="1">
    <source>
        <dbReference type="ARBA" id="ARBA00022527"/>
    </source>
</evidence>
<keyword evidence="5 6" id="KW-0067">ATP-binding</keyword>
<dbReference type="InterPro" id="IPR008271">
    <property type="entry name" value="Ser/Thr_kinase_AS"/>
</dbReference>
<dbReference type="InterPro" id="IPR011009">
    <property type="entry name" value="Kinase-like_dom_sf"/>
</dbReference>
<dbReference type="SUPFAM" id="SSF56112">
    <property type="entry name" value="Protein kinase-like (PK-like)"/>
    <property type="match status" value="1"/>
</dbReference>
<dbReference type="EMBL" id="LJSK01000654">
    <property type="protein sequence ID" value="KPI82633.1"/>
    <property type="molecule type" value="Genomic_DNA"/>
</dbReference>
<feature type="compositionally biased region" description="Low complexity" evidence="7">
    <location>
        <begin position="419"/>
        <end position="429"/>
    </location>
</feature>
<evidence type="ECO:0000256" key="2">
    <source>
        <dbReference type="ARBA" id="ARBA00022679"/>
    </source>
</evidence>
<feature type="binding site" evidence="6">
    <location>
        <position position="652"/>
    </location>
    <ligand>
        <name>ATP</name>
        <dbReference type="ChEBI" id="CHEBI:30616"/>
    </ligand>
</feature>
<keyword evidence="2" id="KW-0808">Transferase</keyword>
<keyword evidence="3 6" id="KW-0547">Nucleotide-binding</keyword>
<evidence type="ECO:0000256" key="3">
    <source>
        <dbReference type="ARBA" id="ARBA00022741"/>
    </source>
</evidence>
<feature type="compositionally biased region" description="Low complexity" evidence="7">
    <location>
        <begin position="519"/>
        <end position="537"/>
    </location>
</feature>
<dbReference type="OMA" id="CTEKEMC"/>
<evidence type="ECO:0000256" key="6">
    <source>
        <dbReference type="PROSITE-ProRule" id="PRU10141"/>
    </source>
</evidence>
<dbReference type="PROSITE" id="PS00107">
    <property type="entry name" value="PROTEIN_KINASE_ATP"/>
    <property type="match status" value="1"/>
</dbReference>
<accession>A0A0N1P903</accession>
<keyword evidence="4" id="KW-0418">Kinase</keyword>
<dbReference type="InterPro" id="IPR017441">
    <property type="entry name" value="Protein_kinase_ATP_BS"/>
</dbReference>
<keyword evidence="1" id="KW-0723">Serine/threonine-protein kinase</keyword>
<organism evidence="9 10">
    <name type="scientific">Leptomonas seymouri</name>
    <dbReference type="NCBI Taxonomy" id="5684"/>
    <lineage>
        <taxon>Eukaryota</taxon>
        <taxon>Discoba</taxon>
        <taxon>Euglenozoa</taxon>
        <taxon>Kinetoplastea</taxon>
        <taxon>Metakinetoplastina</taxon>
        <taxon>Trypanosomatida</taxon>
        <taxon>Trypanosomatidae</taxon>
        <taxon>Leishmaniinae</taxon>
        <taxon>Leptomonas</taxon>
    </lineage>
</organism>
<proteinExistence type="predicted"/>
<dbReference type="Gene3D" id="1.10.510.10">
    <property type="entry name" value="Transferase(Phosphotransferase) domain 1"/>
    <property type="match status" value="1"/>
</dbReference>